<feature type="compositionally biased region" description="Polar residues" evidence="1">
    <location>
        <begin position="549"/>
        <end position="559"/>
    </location>
</feature>
<feature type="compositionally biased region" description="Basic and acidic residues" evidence="1">
    <location>
        <begin position="369"/>
        <end position="379"/>
    </location>
</feature>
<dbReference type="AlphaFoldDB" id="A0AAN7TIB7"/>
<evidence type="ECO:0000313" key="4">
    <source>
        <dbReference type="Proteomes" id="UP001310890"/>
    </source>
</evidence>
<feature type="transmembrane region" description="Helical" evidence="2">
    <location>
        <begin position="91"/>
        <end position="111"/>
    </location>
</feature>
<dbReference type="Proteomes" id="UP001310890">
    <property type="component" value="Unassembled WGS sequence"/>
</dbReference>
<evidence type="ECO:0000256" key="2">
    <source>
        <dbReference type="SAM" id="Phobius"/>
    </source>
</evidence>
<protein>
    <submittedName>
        <fullName evidence="3">Uncharacterized protein</fullName>
    </submittedName>
</protein>
<gene>
    <name evidence="3" type="ORF">LTR62_004287</name>
</gene>
<feature type="region of interest" description="Disordered" evidence="1">
    <location>
        <begin position="475"/>
        <end position="572"/>
    </location>
</feature>
<feature type="region of interest" description="Disordered" evidence="1">
    <location>
        <begin position="317"/>
        <end position="347"/>
    </location>
</feature>
<name>A0AAN7TIB7_9PEZI</name>
<feature type="compositionally biased region" description="Gly residues" evidence="1">
    <location>
        <begin position="652"/>
        <end position="666"/>
    </location>
</feature>
<proteinExistence type="predicted"/>
<keyword evidence="2" id="KW-0812">Transmembrane</keyword>
<dbReference type="EMBL" id="JAVRRL010000031">
    <property type="protein sequence ID" value="KAK5112324.1"/>
    <property type="molecule type" value="Genomic_DNA"/>
</dbReference>
<evidence type="ECO:0000313" key="3">
    <source>
        <dbReference type="EMBL" id="KAK5112324.1"/>
    </source>
</evidence>
<evidence type="ECO:0000256" key="1">
    <source>
        <dbReference type="SAM" id="MobiDB-lite"/>
    </source>
</evidence>
<feature type="compositionally biased region" description="Basic and acidic residues" evidence="1">
    <location>
        <begin position="638"/>
        <end position="651"/>
    </location>
</feature>
<feature type="region of interest" description="Disordered" evidence="1">
    <location>
        <begin position="623"/>
        <end position="666"/>
    </location>
</feature>
<feature type="region of interest" description="Disordered" evidence="1">
    <location>
        <begin position="361"/>
        <end position="394"/>
    </location>
</feature>
<sequence>MGASEMPYLYDRPAHQQVAYPYSQFNPKAVTEASYARLSQVSESKQKQEGPLINFNRHPDDYEVWQGRQQDYKPLPPNTKKAVVATRWTQFALRLITEVVALGLLVLTVVMEGTNGAATYLLRIPQAWDSLITLYAIYHLVRPAKARTPASSYSYHTFAIIMDTCLIPLYVYVALVMNTNMQYPPPQYRASGDIVPGQWRFTSLFVGGKTTPDVIQMIVWIEAIGAAALHLLSAGIDLYLIITFRQIALLPPDMNPLEDNLTARPVRGPKHQHKNSEMAVTTNGDDMTLAERKRLAHMSGSTLSVGEQSRLSTTTKLDDIPVPFGHSRNGSKTSLAFSPHNPDSARWSRHQFDGQQEIYRAAASPTRRSRYEIRPDGKLQVRARTGSQSPTKRDSRVEVIDMDISQANHSLATYGMAQAYPTSNQVDASEIGRAISPDMPHAASPRAAQEQEQGRKLLNDNWYVLDADEEERFMETTASRSQGRFSANRGNGYMPVHDRYDSFQPTPNSPSAEDLVPKPLGMHPLTPPFDSHFSDAEDQYEAGVERRPTNATQSSSVYSEESHPKPSTPKGKYYGDLAAATRSILAQNASPAPKYEGRASPDRGARVVSRTGADIADENVMFLHPGENGSKQSMRGLRNREVSGKVAEEGRGGQGGKWGGSWTGRG</sequence>
<organism evidence="3 4">
    <name type="scientific">Meristemomyces frigidus</name>
    <dbReference type="NCBI Taxonomy" id="1508187"/>
    <lineage>
        <taxon>Eukaryota</taxon>
        <taxon>Fungi</taxon>
        <taxon>Dikarya</taxon>
        <taxon>Ascomycota</taxon>
        <taxon>Pezizomycotina</taxon>
        <taxon>Dothideomycetes</taxon>
        <taxon>Dothideomycetidae</taxon>
        <taxon>Mycosphaerellales</taxon>
        <taxon>Teratosphaeriaceae</taxon>
        <taxon>Meristemomyces</taxon>
    </lineage>
</organism>
<keyword evidence="2" id="KW-1133">Transmembrane helix</keyword>
<comment type="caution">
    <text evidence="3">The sequence shown here is derived from an EMBL/GenBank/DDBJ whole genome shotgun (WGS) entry which is preliminary data.</text>
</comment>
<reference evidence="3" key="1">
    <citation type="submission" date="2023-08" db="EMBL/GenBank/DDBJ databases">
        <title>Black Yeasts Isolated from many extreme environments.</title>
        <authorList>
            <person name="Coleine C."/>
            <person name="Stajich J.E."/>
            <person name="Selbmann L."/>
        </authorList>
    </citation>
    <scope>NUCLEOTIDE SEQUENCE</scope>
    <source>
        <strain evidence="3">CCFEE 5401</strain>
    </source>
</reference>
<feature type="transmembrane region" description="Helical" evidence="2">
    <location>
        <begin position="217"/>
        <end position="242"/>
    </location>
</feature>
<keyword evidence="2" id="KW-0472">Membrane</keyword>
<feature type="transmembrane region" description="Helical" evidence="2">
    <location>
        <begin position="153"/>
        <end position="175"/>
    </location>
</feature>
<feature type="compositionally biased region" description="Polar residues" evidence="1">
    <location>
        <begin position="476"/>
        <end position="489"/>
    </location>
</feature>
<accession>A0AAN7TIB7</accession>